<dbReference type="SUPFAM" id="SSF54909">
    <property type="entry name" value="Dimeric alpha+beta barrel"/>
    <property type="match status" value="1"/>
</dbReference>
<keyword evidence="7" id="KW-1185">Reference proteome</keyword>
<dbReference type="InterPro" id="IPR036388">
    <property type="entry name" value="WH-like_DNA-bd_sf"/>
</dbReference>
<dbReference type="GO" id="GO:0005829">
    <property type="term" value="C:cytosol"/>
    <property type="evidence" value="ECO:0007669"/>
    <property type="project" value="TreeGrafter"/>
</dbReference>
<dbReference type="OrthoDB" id="4411089at2"/>
<dbReference type="InterPro" id="IPR011008">
    <property type="entry name" value="Dimeric_a/b-barrel"/>
</dbReference>
<dbReference type="InterPro" id="IPR000485">
    <property type="entry name" value="AsnC-type_HTH_dom"/>
</dbReference>
<dbReference type="InterPro" id="IPR019888">
    <property type="entry name" value="Tscrpt_reg_AsnC-like"/>
</dbReference>
<keyword evidence="1" id="KW-0805">Transcription regulation</keyword>
<gene>
    <name evidence="6" type="ORF">EAH80_03615</name>
</gene>
<dbReference type="InterPro" id="IPR036390">
    <property type="entry name" value="WH_DNA-bd_sf"/>
</dbReference>
<dbReference type="GO" id="GO:0043565">
    <property type="term" value="F:sequence-specific DNA binding"/>
    <property type="evidence" value="ECO:0007669"/>
    <property type="project" value="InterPro"/>
</dbReference>
<dbReference type="PROSITE" id="PS50956">
    <property type="entry name" value="HTH_ASNC_2"/>
    <property type="match status" value="1"/>
</dbReference>
<evidence type="ECO:0000313" key="7">
    <source>
        <dbReference type="Proteomes" id="UP000320095"/>
    </source>
</evidence>
<evidence type="ECO:0000256" key="2">
    <source>
        <dbReference type="ARBA" id="ARBA00023125"/>
    </source>
</evidence>
<evidence type="ECO:0000256" key="1">
    <source>
        <dbReference type="ARBA" id="ARBA00023015"/>
    </source>
</evidence>
<evidence type="ECO:0000256" key="4">
    <source>
        <dbReference type="SAM" id="MobiDB-lite"/>
    </source>
</evidence>
<dbReference type="Pfam" id="PF13412">
    <property type="entry name" value="HTH_24"/>
    <property type="match status" value="1"/>
</dbReference>
<comment type="caution">
    <text evidence="6">The sequence shown here is derived from an EMBL/GenBank/DDBJ whole genome shotgun (WGS) entry which is preliminary data.</text>
</comment>
<dbReference type="AlphaFoldDB" id="A0A502EHL9"/>
<proteinExistence type="predicted"/>
<name>A0A502EHL9_9MYCO</name>
<dbReference type="CDD" id="cd00090">
    <property type="entry name" value="HTH_ARSR"/>
    <property type="match status" value="1"/>
</dbReference>
<dbReference type="PANTHER" id="PTHR30154:SF54">
    <property type="entry name" value="POSSIBLE TRANSCRIPTIONAL REGULATORY PROTEIN (PROBABLY LRP_ASNC-FAMILY)"/>
    <property type="match status" value="1"/>
</dbReference>
<evidence type="ECO:0000259" key="5">
    <source>
        <dbReference type="PROSITE" id="PS50956"/>
    </source>
</evidence>
<dbReference type="PANTHER" id="PTHR30154">
    <property type="entry name" value="LEUCINE-RESPONSIVE REGULATORY PROTEIN"/>
    <property type="match status" value="1"/>
</dbReference>
<feature type="region of interest" description="Disordered" evidence="4">
    <location>
        <begin position="1"/>
        <end position="22"/>
    </location>
</feature>
<keyword evidence="2" id="KW-0238">DNA-binding</keyword>
<evidence type="ECO:0000313" key="6">
    <source>
        <dbReference type="EMBL" id="TPG36977.1"/>
    </source>
</evidence>
<dbReference type="SUPFAM" id="SSF46785">
    <property type="entry name" value="Winged helix' DNA-binding domain"/>
    <property type="match status" value="1"/>
</dbReference>
<reference evidence="6 7" key="1">
    <citation type="journal article" date="2019" name="Environ. Microbiol.">
        <title>Species interactions and distinct microbial communities in high Arctic permafrost affected cryosols are associated with the CH4 and CO2 gas fluxes.</title>
        <authorList>
            <person name="Altshuler I."/>
            <person name="Hamel J."/>
            <person name="Turney S."/>
            <person name="Magnuson E."/>
            <person name="Levesque R."/>
            <person name="Greer C."/>
            <person name="Whyte L.G."/>
        </authorList>
    </citation>
    <scope>NUCLEOTIDE SEQUENCE [LARGE SCALE GENOMIC DNA]</scope>
    <source>
        <strain evidence="6 7">S5.20</strain>
    </source>
</reference>
<dbReference type="PRINTS" id="PR00033">
    <property type="entry name" value="HTHASNC"/>
</dbReference>
<dbReference type="Proteomes" id="UP000320095">
    <property type="component" value="Unassembled WGS sequence"/>
</dbReference>
<sequence>MSERSSRAIAPSLASPKNVRPADLDDTDRRILTALHGDARMPNSALADLVGIAPSTCHGRVRRLQDIGVIRGFYADIDPASIGLSLQAMISVSLQANARSKIGTFIEHIRKRPQVMDVYFLAGADDFILHVAARDTDDLRSFVVENLNADADVAGTQTSLIFEHLRGASPL</sequence>
<dbReference type="Pfam" id="PF01037">
    <property type="entry name" value="AsnC_trans_reg"/>
    <property type="match status" value="1"/>
</dbReference>
<dbReference type="InterPro" id="IPR011991">
    <property type="entry name" value="ArsR-like_HTH"/>
</dbReference>
<dbReference type="Gene3D" id="3.30.70.920">
    <property type="match status" value="1"/>
</dbReference>
<dbReference type="RefSeq" id="WP_140688007.1">
    <property type="nucleotide sequence ID" value="NZ_RCZG01000001.1"/>
</dbReference>
<keyword evidence="3" id="KW-0804">Transcription</keyword>
<evidence type="ECO:0000256" key="3">
    <source>
        <dbReference type="ARBA" id="ARBA00023163"/>
    </source>
</evidence>
<dbReference type="EMBL" id="RCZG01000001">
    <property type="protein sequence ID" value="TPG36977.1"/>
    <property type="molecule type" value="Genomic_DNA"/>
</dbReference>
<accession>A0A502EHL9</accession>
<dbReference type="SMART" id="SM00344">
    <property type="entry name" value="HTH_ASNC"/>
    <property type="match status" value="1"/>
</dbReference>
<organism evidence="6 7">
    <name type="scientific">Mycolicibacterium hodleri</name>
    <dbReference type="NCBI Taxonomy" id="49897"/>
    <lineage>
        <taxon>Bacteria</taxon>
        <taxon>Bacillati</taxon>
        <taxon>Actinomycetota</taxon>
        <taxon>Actinomycetes</taxon>
        <taxon>Mycobacteriales</taxon>
        <taxon>Mycobacteriaceae</taxon>
        <taxon>Mycolicibacterium</taxon>
    </lineage>
</organism>
<dbReference type="InterPro" id="IPR019887">
    <property type="entry name" value="Tscrpt_reg_AsnC/Lrp_C"/>
</dbReference>
<protein>
    <submittedName>
        <fullName evidence="6">Lrp/AsnC family transcriptional regulator</fullName>
    </submittedName>
</protein>
<dbReference type="Gene3D" id="1.10.10.10">
    <property type="entry name" value="Winged helix-like DNA-binding domain superfamily/Winged helix DNA-binding domain"/>
    <property type="match status" value="1"/>
</dbReference>
<feature type="domain" description="HTH asnC-type" evidence="5">
    <location>
        <begin position="24"/>
        <end position="85"/>
    </location>
</feature>
<dbReference type="GO" id="GO:0043200">
    <property type="term" value="P:response to amino acid"/>
    <property type="evidence" value="ECO:0007669"/>
    <property type="project" value="TreeGrafter"/>
</dbReference>